<dbReference type="OrthoDB" id="5496837at2"/>
<keyword evidence="4" id="KW-1185">Reference proteome</keyword>
<dbReference type="CDD" id="cd12797">
    <property type="entry name" value="M23_peptidase"/>
    <property type="match status" value="1"/>
</dbReference>
<dbReference type="SUPFAM" id="SSF51261">
    <property type="entry name" value="Duplicated hybrid motif"/>
    <property type="match status" value="1"/>
</dbReference>
<sequence>MVAVLGVAGLAAHAFADDCASGPTRVGTIPDGFIGHQADGTAVRLTRSQLGHAATIIDVGSRIPNVEHEGVIVALTAALTESRLHNLANPSAYPESTRFANDGIGSDHDSLGLFQMRPVAGWGTVAQLMDPTYQAEAFYGGTGGPNHGSPRGLLDIPGWSELEPGAAAQAVEVSAHPDRYTAWVPVAEQVVAALTHAAPLVEPVETTSPDAGSPGMASAGSATATVVFPLPQSTWTRTSGYGTRTNPVLHVVRLHAGVDLAAVAGTPVLATADGRVVVAEHSGGLGNHVAVEHTIDGTRVVSVYGHLLADSAAVTVGADVVAGQVIGHVGSTGNSTGPHLHFEIRPGGVDQPAIDPTAWLNAAMAGGQIDLGDVIDRPPACTKGATGP</sequence>
<name>A0A4P6EPW8_9MICO</name>
<proteinExistence type="predicted"/>
<dbReference type="PANTHER" id="PTHR21666:SF289">
    <property type="entry name" value="L-ALA--D-GLU ENDOPEPTIDASE"/>
    <property type="match status" value="1"/>
</dbReference>
<evidence type="ECO:0000256" key="1">
    <source>
        <dbReference type="ARBA" id="ARBA00022729"/>
    </source>
</evidence>
<dbReference type="AlphaFoldDB" id="A0A4P6EPW8"/>
<dbReference type="KEGG" id="xyl:ET495_10085"/>
<dbReference type="InterPro" id="IPR016047">
    <property type="entry name" value="M23ase_b-sheet_dom"/>
</dbReference>
<dbReference type="GO" id="GO:0004222">
    <property type="term" value="F:metalloendopeptidase activity"/>
    <property type="evidence" value="ECO:0007669"/>
    <property type="project" value="TreeGrafter"/>
</dbReference>
<protein>
    <submittedName>
        <fullName evidence="3">M23 family metallopeptidase</fullName>
    </submittedName>
</protein>
<gene>
    <name evidence="3" type="ORF">ET495_10085</name>
</gene>
<dbReference type="InterPro" id="IPR011055">
    <property type="entry name" value="Dup_hybrid_motif"/>
</dbReference>
<evidence type="ECO:0000259" key="2">
    <source>
        <dbReference type="Pfam" id="PF01551"/>
    </source>
</evidence>
<keyword evidence="1" id="KW-0732">Signal</keyword>
<dbReference type="Gene3D" id="2.70.70.10">
    <property type="entry name" value="Glucose Permease (Domain IIA)"/>
    <property type="match status" value="1"/>
</dbReference>
<evidence type="ECO:0000313" key="3">
    <source>
        <dbReference type="EMBL" id="QAY64844.1"/>
    </source>
</evidence>
<evidence type="ECO:0000313" key="4">
    <source>
        <dbReference type="Proteomes" id="UP000291758"/>
    </source>
</evidence>
<dbReference type="EMBL" id="CP035495">
    <property type="protein sequence ID" value="QAY64844.1"/>
    <property type="molecule type" value="Genomic_DNA"/>
</dbReference>
<dbReference type="InterPro" id="IPR050570">
    <property type="entry name" value="Cell_wall_metabolism_enzyme"/>
</dbReference>
<accession>A0A4P6EPW8</accession>
<organism evidence="3 4">
    <name type="scientific">Xylanimonas allomyrinae</name>
    <dbReference type="NCBI Taxonomy" id="2509459"/>
    <lineage>
        <taxon>Bacteria</taxon>
        <taxon>Bacillati</taxon>
        <taxon>Actinomycetota</taxon>
        <taxon>Actinomycetes</taxon>
        <taxon>Micrococcales</taxon>
        <taxon>Promicromonosporaceae</taxon>
        <taxon>Xylanimonas</taxon>
    </lineage>
</organism>
<reference evidence="3 4" key="1">
    <citation type="submission" date="2019-01" db="EMBL/GenBank/DDBJ databases">
        <title>Genome sequencing of strain 2JSPR-7.</title>
        <authorList>
            <person name="Heo J."/>
            <person name="Kim S.-J."/>
            <person name="Kim J.-S."/>
            <person name="Hong S.-B."/>
            <person name="Kwon S.-W."/>
        </authorList>
    </citation>
    <scope>NUCLEOTIDE SEQUENCE [LARGE SCALE GENOMIC DNA]</scope>
    <source>
        <strain evidence="3 4">2JSPR-7</strain>
    </source>
</reference>
<dbReference type="Pfam" id="PF01551">
    <property type="entry name" value="Peptidase_M23"/>
    <property type="match status" value="1"/>
</dbReference>
<feature type="domain" description="M23ase beta-sheet core" evidence="2">
    <location>
        <begin position="254"/>
        <end position="348"/>
    </location>
</feature>
<dbReference type="PANTHER" id="PTHR21666">
    <property type="entry name" value="PEPTIDASE-RELATED"/>
    <property type="match status" value="1"/>
</dbReference>
<dbReference type="Proteomes" id="UP000291758">
    <property type="component" value="Chromosome"/>
</dbReference>